<dbReference type="SMART" id="SM01034">
    <property type="entry name" value="BLUF"/>
    <property type="match status" value="1"/>
</dbReference>
<evidence type="ECO:0000313" key="2">
    <source>
        <dbReference type="EMBL" id="TVV72556.1"/>
    </source>
</evidence>
<dbReference type="OrthoDB" id="196105at2"/>
<evidence type="ECO:0000259" key="1">
    <source>
        <dbReference type="PROSITE" id="PS50925"/>
    </source>
</evidence>
<protein>
    <submittedName>
        <fullName evidence="2">BLUF domain-containing protein</fullName>
    </submittedName>
</protein>
<accession>A0A558QZH3</accession>
<dbReference type="RefSeq" id="WP_145153289.1">
    <property type="nucleotide sequence ID" value="NZ_VNIM01000062.1"/>
</dbReference>
<dbReference type="Proteomes" id="UP000318681">
    <property type="component" value="Unassembled WGS sequence"/>
</dbReference>
<reference evidence="2 3" key="1">
    <citation type="submission" date="2019-07" db="EMBL/GenBank/DDBJ databases">
        <title>Sphingomonas solaris sp. nov., isolated from a solar panel from Boston, Massachusetts.</title>
        <authorList>
            <person name="Tanner K."/>
            <person name="Pascual J."/>
            <person name="Mancuso C."/>
            <person name="Pereto J."/>
            <person name="Khalil A."/>
            <person name="Vilanova C."/>
        </authorList>
    </citation>
    <scope>NUCLEOTIDE SEQUENCE [LARGE SCALE GENOMIC DNA]</scope>
    <source>
        <strain evidence="2 3">R4DWN</strain>
    </source>
</reference>
<proteinExistence type="predicted"/>
<dbReference type="InterPro" id="IPR007024">
    <property type="entry name" value="BLUF_domain"/>
</dbReference>
<dbReference type="Gene3D" id="3.30.70.100">
    <property type="match status" value="1"/>
</dbReference>
<evidence type="ECO:0000313" key="3">
    <source>
        <dbReference type="Proteomes" id="UP000318681"/>
    </source>
</evidence>
<dbReference type="EMBL" id="VNIM01000062">
    <property type="protein sequence ID" value="TVV72556.1"/>
    <property type="molecule type" value="Genomic_DNA"/>
</dbReference>
<dbReference type="GO" id="GO:0071949">
    <property type="term" value="F:FAD binding"/>
    <property type="evidence" value="ECO:0007669"/>
    <property type="project" value="InterPro"/>
</dbReference>
<organism evidence="2 3">
    <name type="scientific">Alterirhizorhabdus solaris</name>
    <dbReference type="NCBI Taxonomy" id="2529389"/>
    <lineage>
        <taxon>Bacteria</taxon>
        <taxon>Pseudomonadati</taxon>
        <taxon>Pseudomonadota</taxon>
        <taxon>Alphaproteobacteria</taxon>
        <taxon>Sphingomonadales</taxon>
        <taxon>Rhizorhabdaceae</taxon>
        <taxon>Alterirhizorhabdus</taxon>
    </lineage>
</organism>
<dbReference type="GO" id="GO:0009882">
    <property type="term" value="F:blue light photoreceptor activity"/>
    <property type="evidence" value="ECO:0007669"/>
    <property type="project" value="InterPro"/>
</dbReference>
<dbReference type="PROSITE" id="PS50925">
    <property type="entry name" value="BLUF"/>
    <property type="match status" value="1"/>
</dbReference>
<name>A0A558QZH3_9SPHN</name>
<dbReference type="InterPro" id="IPR036046">
    <property type="entry name" value="Acylphosphatase-like_dom_sf"/>
</dbReference>
<dbReference type="AlphaFoldDB" id="A0A558QZH3"/>
<dbReference type="SUPFAM" id="SSF54975">
    <property type="entry name" value="Acylphosphatase/BLUF domain-like"/>
    <property type="match status" value="1"/>
</dbReference>
<sequence>MLRICYTSQATDAGNPGQLLAITEASWELNRLAGITGLLLFDGRRFLQALEGPDAAVADCYGRIARDERHFDIRVIFNTAIARREFGDWSMRRRLLDQTRREAFRQTVMGDVAGVSDMHLRAFFVGFAALGEQ</sequence>
<dbReference type="Pfam" id="PF04940">
    <property type="entry name" value="BLUF"/>
    <property type="match status" value="1"/>
</dbReference>
<keyword evidence="3" id="KW-1185">Reference proteome</keyword>
<comment type="caution">
    <text evidence="2">The sequence shown here is derived from an EMBL/GenBank/DDBJ whole genome shotgun (WGS) entry which is preliminary data.</text>
</comment>
<feature type="domain" description="BLUF" evidence="1">
    <location>
        <begin position="1"/>
        <end position="92"/>
    </location>
</feature>
<gene>
    <name evidence="2" type="ORF">FOY91_14260</name>
</gene>